<evidence type="ECO:0000313" key="2">
    <source>
        <dbReference type="Proteomes" id="UP000436468"/>
    </source>
</evidence>
<organism evidence="1 2">
    <name type="scientific">Bradyrhizobium pachyrhizi</name>
    <dbReference type="NCBI Taxonomy" id="280333"/>
    <lineage>
        <taxon>Bacteria</taxon>
        <taxon>Pseudomonadati</taxon>
        <taxon>Pseudomonadota</taxon>
        <taxon>Alphaproteobacteria</taxon>
        <taxon>Hyphomicrobiales</taxon>
        <taxon>Nitrobacteraceae</taxon>
        <taxon>Bradyrhizobium</taxon>
    </lineage>
</organism>
<dbReference type="EMBL" id="WQNF01000059">
    <property type="protein sequence ID" value="MVT71061.1"/>
    <property type="molecule type" value="Genomic_DNA"/>
</dbReference>
<reference evidence="1 2" key="1">
    <citation type="submission" date="2019-12" db="EMBL/GenBank/DDBJ databases">
        <title>Draft genome sequences Bradyrhizobium cajani AMBPC1010, Bradyrhizobium pachyrhizi AMBPC1040 and Bradyrhizobium yuanmingense ALSPC3051, three plant growth promoting strains isolated from nodules of Cajanus cajan L. in Dominican Republic.</title>
        <authorList>
            <person name="Flores-Felix J.D."/>
            <person name="Araujo J."/>
            <person name="Diaz-Alcantara C."/>
            <person name="Gonzalez-Andres F."/>
            <person name="Velazquez E."/>
        </authorList>
    </citation>
    <scope>NUCLEOTIDE SEQUENCE [LARGE SCALE GENOMIC DNA]</scope>
    <source>
        <strain evidence="1 2">1040</strain>
    </source>
</reference>
<dbReference type="AlphaFoldDB" id="A0A844T7J9"/>
<comment type="caution">
    <text evidence="1">The sequence shown here is derived from an EMBL/GenBank/DDBJ whole genome shotgun (WGS) entry which is preliminary data.</text>
</comment>
<gene>
    <name evidence="1" type="ORF">GPL21_39145</name>
</gene>
<dbReference type="Proteomes" id="UP000436468">
    <property type="component" value="Unassembled WGS sequence"/>
</dbReference>
<proteinExistence type="predicted"/>
<name>A0A844T7J9_9BRAD</name>
<accession>A0A844T7J9</accession>
<evidence type="ECO:0000313" key="1">
    <source>
        <dbReference type="EMBL" id="MVT71061.1"/>
    </source>
</evidence>
<sequence>MGLSRREFAKAEGCSEGAVRYALRKRRLVELPDGTLDESQLGGTWLRNYRPKAKKRVKADIAQVTAQIPDDIAHYYGWGDPDHDQEVTEGLGVLLLVGSPFPNDPETVGYATIGHGESLLRREAYKLGWREGAEVVAADADPIGPKKWKSSLTEQPLTFGLVRALGHAMKVGADPKEAVEFDIADPIIVAEQMIHLARDLIEEDLKRRRRAAGITSPRDRRHG</sequence>
<dbReference type="RefSeq" id="WP_157348704.1">
    <property type="nucleotide sequence ID" value="NZ_WQNF01000059.1"/>
</dbReference>
<protein>
    <submittedName>
        <fullName evidence="1">Uncharacterized protein</fullName>
    </submittedName>
</protein>
<keyword evidence="2" id="KW-1185">Reference proteome</keyword>